<comment type="caution">
    <text evidence="2">The sequence shown here is derived from an EMBL/GenBank/DDBJ whole genome shotgun (WGS) entry which is preliminary data.</text>
</comment>
<proteinExistence type="predicted"/>
<dbReference type="AlphaFoldDB" id="A0A916EDS5"/>
<dbReference type="Proteomes" id="UP000684084">
    <property type="component" value="Unassembled WGS sequence"/>
</dbReference>
<evidence type="ECO:0000313" key="3">
    <source>
        <dbReference type="Proteomes" id="UP000684084"/>
    </source>
</evidence>
<feature type="transmembrane region" description="Helical" evidence="1">
    <location>
        <begin position="52"/>
        <end position="72"/>
    </location>
</feature>
<evidence type="ECO:0000256" key="1">
    <source>
        <dbReference type="SAM" id="Phobius"/>
    </source>
</evidence>
<keyword evidence="1" id="KW-0472">Membrane</keyword>
<keyword evidence="1" id="KW-0812">Transmembrane</keyword>
<organism evidence="2 3">
    <name type="scientific">Rhizophagus irregularis</name>
    <dbReference type="NCBI Taxonomy" id="588596"/>
    <lineage>
        <taxon>Eukaryota</taxon>
        <taxon>Fungi</taxon>
        <taxon>Fungi incertae sedis</taxon>
        <taxon>Mucoromycota</taxon>
        <taxon>Glomeromycotina</taxon>
        <taxon>Glomeromycetes</taxon>
        <taxon>Glomerales</taxon>
        <taxon>Glomeraceae</taxon>
        <taxon>Rhizophagus</taxon>
    </lineage>
</organism>
<evidence type="ECO:0000313" key="2">
    <source>
        <dbReference type="EMBL" id="CAB5383154.1"/>
    </source>
</evidence>
<sequence length="118" mass="13469">MSFTNPVITIRKKLSFIINITKTLDTLFGCPLQSLFPNTRARPFSLENDKQTIFSISSIPTSMFSISVFLYFTKGVHSRINKIDPKSIRNLIINWFECEGQFNRLDAPFMSTATILPS</sequence>
<gene>
    <name evidence="2" type="ORF">CHRIB12_LOCUS18263</name>
</gene>
<reference evidence="2" key="1">
    <citation type="submission" date="2020-05" db="EMBL/GenBank/DDBJ databases">
        <authorList>
            <person name="Rincon C."/>
            <person name="Sanders R I."/>
            <person name="Robbins C."/>
            <person name="Chaturvedi A."/>
        </authorList>
    </citation>
    <scope>NUCLEOTIDE SEQUENCE</scope>
    <source>
        <strain evidence="2">CHB12</strain>
    </source>
</reference>
<dbReference type="EMBL" id="CAGKOT010000048">
    <property type="protein sequence ID" value="CAB5383154.1"/>
    <property type="molecule type" value="Genomic_DNA"/>
</dbReference>
<keyword evidence="1" id="KW-1133">Transmembrane helix</keyword>
<accession>A0A916EDS5</accession>
<protein>
    <submittedName>
        <fullName evidence="2">Uncharacterized protein</fullName>
    </submittedName>
</protein>
<name>A0A916EDS5_9GLOM</name>
<dbReference type="OrthoDB" id="2469637at2759"/>